<evidence type="ECO:0000256" key="2">
    <source>
        <dbReference type="ARBA" id="ARBA00022475"/>
    </source>
</evidence>
<sequence>MISKLNNIKVSHKLTIIIIASIIGSLCLLFIASKSLKDNLISEREARLSAVIDSTLSQIRHLEQTLPKTTAQREAKNLIRALRFDGNNYLFVMNEQRKVLAHPIRPDLEGQQMGNQRNEREQFWFEMVDTARNGGSGAVTYPWQNQSGASADKLSIVKGYPSWGWILGSGMLLDDINTSILSQLIKMAIASLTVIFVMATLGLLITRSIVGPMAKINQTMALVAKGDLTAKVPVIGKDEIGKVAEHINASVNAVNHALAESAQGSQNVAHVAAQIASSAEETSHAVSAQQDQLTQLATAMNQMSATVADVASHAEETAHDTRDATYEAGMGDKDVHSSVDCIKSLSDELVHASDQVSKLKRGVMEIGDVTAVISGISEQTNLLALNAAIEAARAGDQGRGFAVVADEVRNLASRTHDSTKEIQTTIDQLQQLAISTVSAMETSQSLAQNSVELAEKAGSDLDMIVSHIQHVSDKAMQIATAAEEQSSVAEDMNRNVTGINDSAVEMSHAANYLAQESESLADLSHQLDQTLARFKIA</sequence>
<dbReference type="SMART" id="SM01049">
    <property type="entry name" value="Cache_2"/>
    <property type="match status" value="1"/>
</dbReference>
<feature type="domain" description="HAMP" evidence="11">
    <location>
        <begin position="207"/>
        <end position="259"/>
    </location>
</feature>
<keyword evidence="5 9" id="KW-0472">Membrane</keyword>
<proteinExistence type="inferred from homology"/>
<evidence type="ECO:0000256" key="6">
    <source>
        <dbReference type="ARBA" id="ARBA00023224"/>
    </source>
</evidence>
<reference evidence="12 13" key="1">
    <citation type="submission" date="2016-07" db="EMBL/GenBank/DDBJ databases">
        <title>Genome sequencing of Vibrio scophthalmi strain VS-05, an isolated from Paralichthys olivaceus.</title>
        <authorList>
            <person name="Han H.-J."/>
        </authorList>
    </citation>
    <scope>NUCLEOTIDE SEQUENCE [LARGE SCALE GENOMIC DNA]</scope>
    <source>
        <strain evidence="12 13">VS-05</strain>
    </source>
</reference>
<dbReference type="CDD" id="cd11386">
    <property type="entry name" value="MCP_signal"/>
    <property type="match status" value="1"/>
</dbReference>
<dbReference type="InterPro" id="IPR004090">
    <property type="entry name" value="Chemotax_Me-accpt_rcpt"/>
</dbReference>
<dbReference type="InterPro" id="IPR004089">
    <property type="entry name" value="MCPsignal_dom"/>
</dbReference>
<protein>
    <submittedName>
        <fullName evidence="12">Methyl-accepting chemotaxis protein</fullName>
    </submittedName>
</protein>
<evidence type="ECO:0000256" key="8">
    <source>
        <dbReference type="PROSITE-ProRule" id="PRU00284"/>
    </source>
</evidence>
<dbReference type="Pfam" id="PF00015">
    <property type="entry name" value="MCPsignal"/>
    <property type="match status" value="1"/>
</dbReference>
<comment type="similarity">
    <text evidence="7">Belongs to the methyl-accepting chemotaxis (MCP) protein family.</text>
</comment>
<dbReference type="Gene3D" id="1.10.287.950">
    <property type="entry name" value="Methyl-accepting chemotaxis protein"/>
    <property type="match status" value="1"/>
</dbReference>
<evidence type="ECO:0000256" key="4">
    <source>
        <dbReference type="ARBA" id="ARBA00022989"/>
    </source>
</evidence>
<feature type="domain" description="Methyl-accepting transducer" evidence="10">
    <location>
        <begin position="264"/>
        <end position="500"/>
    </location>
</feature>
<dbReference type="CDD" id="cd06225">
    <property type="entry name" value="HAMP"/>
    <property type="match status" value="1"/>
</dbReference>
<keyword evidence="13" id="KW-1185">Reference proteome</keyword>
<keyword evidence="4 9" id="KW-1133">Transmembrane helix</keyword>
<dbReference type="PANTHER" id="PTHR32089">
    <property type="entry name" value="METHYL-ACCEPTING CHEMOTAXIS PROTEIN MCPB"/>
    <property type="match status" value="1"/>
</dbReference>
<dbReference type="Pfam" id="PF00672">
    <property type="entry name" value="HAMP"/>
    <property type="match status" value="1"/>
</dbReference>
<dbReference type="Pfam" id="PF17200">
    <property type="entry name" value="sCache_2"/>
    <property type="match status" value="1"/>
</dbReference>
<dbReference type="SUPFAM" id="SSF58104">
    <property type="entry name" value="Methyl-accepting chemotaxis protein (MCP) signaling domain"/>
    <property type="match status" value="1"/>
</dbReference>
<dbReference type="AlphaFoldDB" id="A0A1C7F8W2"/>
<evidence type="ECO:0000259" key="10">
    <source>
        <dbReference type="PROSITE" id="PS50111"/>
    </source>
</evidence>
<keyword evidence="3 9" id="KW-0812">Transmembrane</keyword>
<dbReference type="GO" id="GO:0006935">
    <property type="term" value="P:chemotaxis"/>
    <property type="evidence" value="ECO:0007669"/>
    <property type="project" value="InterPro"/>
</dbReference>
<evidence type="ECO:0000256" key="1">
    <source>
        <dbReference type="ARBA" id="ARBA00004651"/>
    </source>
</evidence>
<dbReference type="GO" id="GO:0007165">
    <property type="term" value="P:signal transduction"/>
    <property type="evidence" value="ECO:0007669"/>
    <property type="project" value="UniProtKB-KW"/>
</dbReference>
<keyword evidence="6 8" id="KW-0807">Transducer</keyword>
<dbReference type="PROSITE" id="PS50111">
    <property type="entry name" value="CHEMOTAXIS_TRANSDUC_2"/>
    <property type="match status" value="1"/>
</dbReference>
<dbReference type="GO" id="GO:0004888">
    <property type="term" value="F:transmembrane signaling receptor activity"/>
    <property type="evidence" value="ECO:0007669"/>
    <property type="project" value="InterPro"/>
</dbReference>
<dbReference type="Gene3D" id="3.30.450.20">
    <property type="entry name" value="PAS domain"/>
    <property type="match status" value="1"/>
</dbReference>
<dbReference type="Proteomes" id="UP000092528">
    <property type="component" value="Chromosome 1"/>
</dbReference>
<dbReference type="SMART" id="SM00304">
    <property type="entry name" value="HAMP"/>
    <property type="match status" value="1"/>
</dbReference>
<gene>
    <name evidence="12" type="ORF">VSVS05_01450</name>
</gene>
<dbReference type="FunFam" id="1.10.287.950:FF:000001">
    <property type="entry name" value="Methyl-accepting chemotaxis sensory transducer"/>
    <property type="match status" value="1"/>
</dbReference>
<evidence type="ECO:0000313" key="13">
    <source>
        <dbReference type="Proteomes" id="UP000092528"/>
    </source>
</evidence>
<dbReference type="PROSITE" id="PS50885">
    <property type="entry name" value="HAMP"/>
    <property type="match status" value="1"/>
</dbReference>
<name>A0A1C7F8W2_9VIBR</name>
<dbReference type="InterPro" id="IPR003660">
    <property type="entry name" value="HAMP_dom"/>
</dbReference>
<dbReference type="EMBL" id="CP016414">
    <property type="protein sequence ID" value="ANU36575.1"/>
    <property type="molecule type" value="Genomic_DNA"/>
</dbReference>
<dbReference type="InterPro" id="IPR033480">
    <property type="entry name" value="sCache_2"/>
</dbReference>
<dbReference type="SMART" id="SM00283">
    <property type="entry name" value="MA"/>
    <property type="match status" value="1"/>
</dbReference>
<feature type="transmembrane region" description="Helical" evidence="9">
    <location>
        <begin position="14"/>
        <end position="32"/>
    </location>
</feature>
<evidence type="ECO:0000259" key="11">
    <source>
        <dbReference type="PROSITE" id="PS50885"/>
    </source>
</evidence>
<comment type="subcellular location">
    <subcellularLocation>
        <location evidence="1">Cell membrane</location>
        <topology evidence="1">Multi-pass membrane protein</topology>
    </subcellularLocation>
</comment>
<dbReference type="PANTHER" id="PTHR32089:SF120">
    <property type="entry name" value="METHYL-ACCEPTING CHEMOTAXIS PROTEIN TLPQ"/>
    <property type="match status" value="1"/>
</dbReference>
<keyword evidence="2" id="KW-1003">Cell membrane</keyword>
<feature type="transmembrane region" description="Helical" evidence="9">
    <location>
        <begin position="184"/>
        <end position="205"/>
    </location>
</feature>
<dbReference type="PRINTS" id="PR00260">
    <property type="entry name" value="CHEMTRNSDUCR"/>
</dbReference>
<accession>A0A1C7F8W2</accession>
<dbReference type="PATRIC" id="fig|45658.7.peg.1428"/>
<organism evidence="12 13">
    <name type="scientific">Vibrio scophthalmi</name>
    <dbReference type="NCBI Taxonomy" id="45658"/>
    <lineage>
        <taxon>Bacteria</taxon>
        <taxon>Pseudomonadati</taxon>
        <taxon>Pseudomonadota</taxon>
        <taxon>Gammaproteobacteria</taxon>
        <taxon>Vibrionales</taxon>
        <taxon>Vibrionaceae</taxon>
        <taxon>Vibrio</taxon>
    </lineage>
</organism>
<evidence type="ECO:0000313" key="12">
    <source>
        <dbReference type="EMBL" id="ANU36575.1"/>
    </source>
</evidence>
<evidence type="ECO:0000256" key="7">
    <source>
        <dbReference type="ARBA" id="ARBA00029447"/>
    </source>
</evidence>
<evidence type="ECO:0000256" key="5">
    <source>
        <dbReference type="ARBA" id="ARBA00023136"/>
    </source>
</evidence>
<dbReference type="GO" id="GO:0005886">
    <property type="term" value="C:plasma membrane"/>
    <property type="evidence" value="ECO:0007669"/>
    <property type="project" value="UniProtKB-SubCell"/>
</dbReference>
<evidence type="ECO:0000256" key="9">
    <source>
        <dbReference type="SAM" id="Phobius"/>
    </source>
</evidence>
<evidence type="ECO:0000256" key="3">
    <source>
        <dbReference type="ARBA" id="ARBA00022692"/>
    </source>
</evidence>